<gene>
    <name evidence="1" type="ORF">IHE45_16G024900</name>
</gene>
<reference evidence="2" key="1">
    <citation type="journal article" date="2022" name="Nat. Commun.">
        <title>Chromosome evolution and the genetic basis of agronomically important traits in greater yam.</title>
        <authorList>
            <person name="Bredeson J.V."/>
            <person name="Lyons J.B."/>
            <person name="Oniyinde I.O."/>
            <person name="Okereke N.R."/>
            <person name="Kolade O."/>
            <person name="Nnabue I."/>
            <person name="Nwadili C.O."/>
            <person name="Hribova E."/>
            <person name="Parker M."/>
            <person name="Nwogha J."/>
            <person name="Shu S."/>
            <person name="Carlson J."/>
            <person name="Kariba R."/>
            <person name="Muthemba S."/>
            <person name="Knop K."/>
            <person name="Barton G.J."/>
            <person name="Sherwood A.V."/>
            <person name="Lopez-Montes A."/>
            <person name="Asiedu R."/>
            <person name="Jamnadass R."/>
            <person name="Muchugi A."/>
            <person name="Goodstein D."/>
            <person name="Egesi C.N."/>
            <person name="Featherston J."/>
            <person name="Asfaw A."/>
            <person name="Simpson G.G."/>
            <person name="Dolezel J."/>
            <person name="Hendre P.S."/>
            <person name="Van Deynze A."/>
            <person name="Kumar P.L."/>
            <person name="Obidiegwu J.E."/>
            <person name="Bhattacharjee R."/>
            <person name="Rokhsar D.S."/>
        </authorList>
    </citation>
    <scope>NUCLEOTIDE SEQUENCE [LARGE SCALE GENOMIC DNA]</scope>
    <source>
        <strain evidence="2">cv. TDa95/00328</strain>
    </source>
</reference>
<accession>A0ACB7UGF2</accession>
<sequence>MDRWSGVVRISLNSSSSPLAPFFTVGASLLLSPSPSSSSSSSSSSQTLAVPSVNAIFFNGDRVDRTGNPVIERLSDPQHIAQVLVSKLGTTANAWVIGASSFAGPFAVYKELVPSVDRFGDPKCYDPSGFPALTSTAAILAKAVQEVKTIISESQSRPRTSDIHVPLSPTSQPKTVLLGFSKGGIVINQILTELAHLTPESTGILADNKESSIEAHHTTMDHICPTSKDSLFSSISEIHYVDVGLNSSGAYLNNQTTIKNALKRMLSYHSNVCFILHGTPRQWSDKNRRWIRKEKDILLQLLRAEANNSEGRLQVKEKLYFDSMPPSLQMHFEIIEKLDVC</sequence>
<proteinExistence type="predicted"/>
<dbReference type="Proteomes" id="UP000827976">
    <property type="component" value="Chromosome 16"/>
</dbReference>
<keyword evidence="2" id="KW-1185">Reference proteome</keyword>
<organism evidence="1 2">
    <name type="scientific">Dioscorea alata</name>
    <name type="common">Purple yam</name>
    <dbReference type="NCBI Taxonomy" id="55571"/>
    <lineage>
        <taxon>Eukaryota</taxon>
        <taxon>Viridiplantae</taxon>
        <taxon>Streptophyta</taxon>
        <taxon>Embryophyta</taxon>
        <taxon>Tracheophyta</taxon>
        <taxon>Spermatophyta</taxon>
        <taxon>Magnoliopsida</taxon>
        <taxon>Liliopsida</taxon>
        <taxon>Dioscoreales</taxon>
        <taxon>Dioscoreaceae</taxon>
        <taxon>Dioscorea</taxon>
    </lineage>
</organism>
<name>A0ACB7UGF2_DIOAL</name>
<evidence type="ECO:0000313" key="1">
    <source>
        <dbReference type="EMBL" id="KAH7659335.1"/>
    </source>
</evidence>
<evidence type="ECO:0000313" key="2">
    <source>
        <dbReference type="Proteomes" id="UP000827976"/>
    </source>
</evidence>
<comment type="caution">
    <text evidence="1">The sequence shown here is derived from an EMBL/GenBank/DDBJ whole genome shotgun (WGS) entry which is preliminary data.</text>
</comment>
<dbReference type="EMBL" id="CM037026">
    <property type="protein sequence ID" value="KAH7659335.1"/>
    <property type="molecule type" value="Genomic_DNA"/>
</dbReference>
<protein>
    <submittedName>
        <fullName evidence="1">Conserved developmentally regulated protein</fullName>
    </submittedName>
</protein>